<dbReference type="GO" id="GO:0032153">
    <property type="term" value="C:cell division site"/>
    <property type="evidence" value="ECO:0007669"/>
    <property type="project" value="UniProtKB-UniRule"/>
</dbReference>
<dbReference type="InterPro" id="IPR007060">
    <property type="entry name" value="FtsL/DivIC"/>
</dbReference>
<proteinExistence type="inferred from homology"/>
<dbReference type="RefSeq" id="WP_228345036.1">
    <property type="nucleotide sequence ID" value="NZ_CP045550.1"/>
</dbReference>
<feature type="topological domain" description="Cytoplasmic" evidence="7">
    <location>
        <begin position="1"/>
        <end position="12"/>
    </location>
</feature>
<dbReference type="EMBL" id="CP046056">
    <property type="protein sequence ID" value="QQD24972.1"/>
    <property type="molecule type" value="Genomic_DNA"/>
</dbReference>
<evidence type="ECO:0000256" key="4">
    <source>
        <dbReference type="ARBA" id="ARBA00022989"/>
    </source>
</evidence>
<keyword evidence="6 7" id="KW-0131">Cell cycle</keyword>
<keyword evidence="9" id="KW-1185">Reference proteome</keyword>
<evidence type="ECO:0000256" key="7">
    <source>
        <dbReference type="HAMAP-Rule" id="MF_00599"/>
    </source>
</evidence>
<keyword evidence="3 7" id="KW-0812">Transmembrane</keyword>
<dbReference type="GO" id="GO:0030428">
    <property type="term" value="C:cell septum"/>
    <property type="evidence" value="ECO:0007669"/>
    <property type="project" value="TreeGrafter"/>
</dbReference>
<reference evidence="8 9" key="1">
    <citation type="submission" date="2019-11" db="EMBL/GenBank/DDBJ databases">
        <title>Venatorbacter sp. nov. a predator of Campylobacter and other Gram-negative bacteria.</title>
        <authorList>
            <person name="Saeedi A."/>
            <person name="Cummings N.J."/>
            <person name="Connerton I.F."/>
            <person name="Connerton P.L."/>
        </authorList>
    </citation>
    <scope>NUCLEOTIDE SEQUENCE [LARGE SCALE GENOMIC DNA]</scope>
    <source>
        <strain evidence="8">XL5</strain>
    </source>
</reference>
<evidence type="ECO:0000256" key="2">
    <source>
        <dbReference type="ARBA" id="ARBA00022618"/>
    </source>
</evidence>
<evidence type="ECO:0000256" key="1">
    <source>
        <dbReference type="ARBA" id="ARBA00022475"/>
    </source>
</evidence>
<feature type="topological domain" description="Periplasmic" evidence="7">
    <location>
        <begin position="31"/>
        <end position="103"/>
    </location>
</feature>
<keyword evidence="7" id="KW-0175">Coiled coil</keyword>
<dbReference type="InterPro" id="IPR023081">
    <property type="entry name" value="Cell_div_FtsB"/>
</dbReference>
<evidence type="ECO:0000256" key="6">
    <source>
        <dbReference type="ARBA" id="ARBA00023306"/>
    </source>
</evidence>
<feature type="coiled-coil region" evidence="7">
    <location>
        <begin position="38"/>
        <end position="65"/>
    </location>
</feature>
<comment type="function">
    <text evidence="7">Essential cell division protein. May link together the upstream cell division proteins, which are predominantly cytoplasmic, with the downstream cell division proteins, which are predominantly periplasmic.</text>
</comment>
<dbReference type="Pfam" id="PF04977">
    <property type="entry name" value="DivIC"/>
    <property type="match status" value="1"/>
</dbReference>
<sequence length="103" mass="12021">MFTRLLQPLRSFWWLFPLLLFVLLQYRLWFGASGVVANNALERRIQQLQQDNAVQQAENDGLFTEVQDLRDGTSLLEEKAREELGLVRDGESFILFVDPPERP</sequence>
<dbReference type="GO" id="GO:0043093">
    <property type="term" value="P:FtsZ-dependent cytokinesis"/>
    <property type="evidence" value="ECO:0007669"/>
    <property type="project" value="UniProtKB-UniRule"/>
</dbReference>
<evidence type="ECO:0000256" key="5">
    <source>
        <dbReference type="ARBA" id="ARBA00023136"/>
    </source>
</evidence>
<dbReference type="GO" id="GO:0005886">
    <property type="term" value="C:plasma membrane"/>
    <property type="evidence" value="ECO:0007669"/>
    <property type="project" value="UniProtKB-SubCell"/>
</dbReference>
<evidence type="ECO:0000313" key="8">
    <source>
        <dbReference type="EMBL" id="QQD24972.1"/>
    </source>
</evidence>
<keyword evidence="1 7" id="KW-1003">Cell membrane</keyword>
<keyword evidence="2 7" id="KW-0132">Cell division</keyword>
<dbReference type="AlphaFoldDB" id="A0A9E8FNE0"/>
<comment type="similarity">
    <text evidence="7">Belongs to the FtsB family.</text>
</comment>
<comment type="subunit">
    <text evidence="7">Part of a complex composed of FtsB, FtsL and FtsQ.</text>
</comment>
<organism evidence="8 9">
    <name type="scientific">Venatoribacter cucullus</name>
    <dbReference type="NCBI Taxonomy" id="2661630"/>
    <lineage>
        <taxon>Bacteria</taxon>
        <taxon>Pseudomonadati</taxon>
        <taxon>Pseudomonadota</taxon>
        <taxon>Gammaproteobacteria</taxon>
        <taxon>Oceanospirillales</taxon>
        <taxon>Oceanospirillaceae</taxon>
        <taxon>Venatoribacter</taxon>
    </lineage>
</organism>
<dbReference type="PANTHER" id="PTHR37485:SF1">
    <property type="entry name" value="CELL DIVISION PROTEIN FTSB"/>
    <property type="match status" value="1"/>
</dbReference>
<evidence type="ECO:0000313" key="9">
    <source>
        <dbReference type="Proteomes" id="UP000596074"/>
    </source>
</evidence>
<comment type="subcellular location">
    <subcellularLocation>
        <location evidence="7">Cell inner membrane</location>
        <topology evidence="7">Single-pass type II membrane protein</topology>
    </subcellularLocation>
    <text evidence="7">Localizes to the division septum.</text>
</comment>
<dbReference type="KEGG" id="vcw:GJQ55_11055"/>
<dbReference type="HAMAP" id="MF_00599">
    <property type="entry name" value="FtsB"/>
    <property type="match status" value="1"/>
</dbReference>
<keyword evidence="7" id="KW-0997">Cell inner membrane</keyword>
<dbReference type="Proteomes" id="UP000596074">
    <property type="component" value="Chromosome"/>
</dbReference>
<protein>
    <recommendedName>
        <fullName evidence="7">Cell division protein FtsB</fullName>
    </recommendedName>
</protein>
<accession>A0A9E8FNE0</accession>
<name>A0A9E8FNE0_9GAMM</name>
<keyword evidence="4 7" id="KW-1133">Transmembrane helix</keyword>
<keyword evidence="5 7" id="KW-0472">Membrane</keyword>
<gene>
    <name evidence="7" type="primary">ftsB</name>
    <name evidence="8" type="ORF">GJQ55_11055</name>
</gene>
<evidence type="ECO:0000256" key="3">
    <source>
        <dbReference type="ARBA" id="ARBA00022692"/>
    </source>
</evidence>
<dbReference type="PANTHER" id="PTHR37485">
    <property type="entry name" value="CELL DIVISION PROTEIN FTSB"/>
    <property type="match status" value="1"/>
</dbReference>